<feature type="domain" description="Ketoreductase" evidence="4">
    <location>
        <begin position="4"/>
        <end position="194"/>
    </location>
</feature>
<protein>
    <submittedName>
        <fullName evidence="5">SDR family oxidoreductase</fullName>
    </submittedName>
</protein>
<dbReference type="SUPFAM" id="SSF51735">
    <property type="entry name" value="NAD(P)-binding Rossmann-fold domains"/>
    <property type="match status" value="1"/>
</dbReference>
<dbReference type="InterPro" id="IPR002347">
    <property type="entry name" value="SDR_fam"/>
</dbReference>
<evidence type="ECO:0000259" key="4">
    <source>
        <dbReference type="SMART" id="SM00822"/>
    </source>
</evidence>
<comment type="similarity">
    <text evidence="1 3">Belongs to the short-chain dehydrogenases/reductases (SDR) family.</text>
</comment>
<dbReference type="InterPro" id="IPR057326">
    <property type="entry name" value="KR_dom"/>
</dbReference>
<dbReference type="PRINTS" id="PR00081">
    <property type="entry name" value="GDHRDH"/>
</dbReference>
<proteinExistence type="inferred from homology"/>
<evidence type="ECO:0000256" key="3">
    <source>
        <dbReference type="RuleBase" id="RU000363"/>
    </source>
</evidence>
<dbReference type="Gene3D" id="3.40.50.720">
    <property type="entry name" value="NAD(P)-binding Rossmann-like Domain"/>
    <property type="match status" value="1"/>
</dbReference>
<sequence length="278" mass="30163">MNTKTAIVTGASSGFGFLSALGLAQAGYNVLATARSEEKAAKLLQTAENNNVSDHIHIHLLDVTSPDSVTDLKRRISDFPSVDVLVNNAGFAQGGFSEELSVEDYKRQFDTNLFGVISVTQAVLPIMREQKSGRIINMGSISGKVGFPGLSAYTASKHAIEGYSESLRLEVQPFGIDVSIIEAGSYKTNIWSGIDKTRISKDSPYHSYMKAILKEIQSGKALHGNPQEIADLVVSIASARKRPKLRYPVGKGVKRNIAMKNLLPWEAIEKAVLKSLGR</sequence>
<dbReference type="RefSeq" id="WP_119112712.1">
    <property type="nucleotide sequence ID" value="NZ_CBCSEO010000002.1"/>
</dbReference>
<dbReference type="GO" id="GO:0016491">
    <property type="term" value="F:oxidoreductase activity"/>
    <property type="evidence" value="ECO:0007669"/>
    <property type="project" value="UniProtKB-KW"/>
</dbReference>
<dbReference type="NCBIfam" id="NF005372">
    <property type="entry name" value="PRK06914.1"/>
    <property type="match status" value="1"/>
</dbReference>
<comment type="caution">
    <text evidence="5">The sequence shown here is derived from an EMBL/GenBank/DDBJ whole genome shotgun (WGS) entry which is preliminary data.</text>
</comment>
<dbReference type="InterPro" id="IPR020904">
    <property type="entry name" value="Sc_DH/Rdtase_CS"/>
</dbReference>
<dbReference type="CDD" id="cd05374">
    <property type="entry name" value="17beta-HSD-like_SDR_c"/>
    <property type="match status" value="1"/>
</dbReference>
<evidence type="ECO:0000256" key="1">
    <source>
        <dbReference type="ARBA" id="ARBA00006484"/>
    </source>
</evidence>
<dbReference type="InterPro" id="IPR036291">
    <property type="entry name" value="NAD(P)-bd_dom_sf"/>
</dbReference>
<dbReference type="SMART" id="SM00822">
    <property type="entry name" value="PKS_KR"/>
    <property type="match status" value="1"/>
</dbReference>
<dbReference type="PRINTS" id="PR00080">
    <property type="entry name" value="SDRFAMILY"/>
</dbReference>
<reference evidence="5 6" key="1">
    <citation type="submission" date="2018-08" db="EMBL/GenBank/DDBJ databases">
        <title>Bacillus jemisoniae sp. nov., Bacillus chryseoplanitiae sp. nov., Bacillus resnikiae sp. nov., and Bacillus frankliniae sp. nov., isolated from Viking spacecraft and associated surfaces.</title>
        <authorList>
            <person name="Seuylemezian A."/>
            <person name="Vaishampayan P."/>
        </authorList>
    </citation>
    <scope>NUCLEOTIDE SEQUENCE [LARGE SCALE GENOMIC DNA]</scope>
    <source>
        <strain evidence="5 6">JJ-247</strain>
    </source>
</reference>
<dbReference type="OrthoDB" id="9775296at2"/>
<dbReference type="EMBL" id="QWVT01000015">
    <property type="protein sequence ID" value="RID85859.1"/>
    <property type="molecule type" value="Genomic_DNA"/>
</dbReference>
<dbReference type="Pfam" id="PF00106">
    <property type="entry name" value="adh_short"/>
    <property type="match status" value="1"/>
</dbReference>
<dbReference type="InterPro" id="IPR051911">
    <property type="entry name" value="SDR_oxidoreductase"/>
</dbReference>
<dbReference type="PROSITE" id="PS00061">
    <property type="entry name" value="ADH_SHORT"/>
    <property type="match status" value="1"/>
</dbReference>
<keyword evidence="2" id="KW-0560">Oxidoreductase</keyword>
<evidence type="ECO:0000313" key="5">
    <source>
        <dbReference type="EMBL" id="RID85859.1"/>
    </source>
</evidence>
<accession>A0A398B6W3</accession>
<dbReference type="Proteomes" id="UP000265816">
    <property type="component" value="Unassembled WGS sequence"/>
</dbReference>
<gene>
    <name evidence="5" type="ORF">D1970_10065</name>
</gene>
<evidence type="ECO:0000256" key="2">
    <source>
        <dbReference type="ARBA" id="ARBA00023002"/>
    </source>
</evidence>
<name>A0A398B6W3_9BACI</name>
<evidence type="ECO:0000313" key="6">
    <source>
        <dbReference type="Proteomes" id="UP000265816"/>
    </source>
</evidence>
<dbReference type="PANTHER" id="PTHR43976:SF16">
    <property type="entry name" value="SHORT-CHAIN DEHYDROGENASE_REDUCTASE FAMILY PROTEIN"/>
    <property type="match status" value="1"/>
</dbReference>
<dbReference type="AlphaFoldDB" id="A0A398B6W3"/>
<dbReference type="PANTHER" id="PTHR43976">
    <property type="entry name" value="SHORT CHAIN DEHYDROGENASE"/>
    <property type="match status" value="1"/>
</dbReference>
<keyword evidence="6" id="KW-1185">Reference proteome</keyword>
<organism evidence="5 6">
    <name type="scientific">Mesobacillus zeae</name>
    <dbReference type="NCBI Taxonomy" id="1917180"/>
    <lineage>
        <taxon>Bacteria</taxon>
        <taxon>Bacillati</taxon>
        <taxon>Bacillota</taxon>
        <taxon>Bacilli</taxon>
        <taxon>Bacillales</taxon>
        <taxon>Bacillaceae</taxon>
        <taxon>Mesobacillus</taxon>
    </lineage>
</organism>